<accession>A0AA84ZD48</accession>
<reference evidence="2" key="1">
    <citation type="submission" date="2023-11" db="UniProtKB">
        <authorList>
            <consortium name="WormBaseParasite"/>
        </authorList>
    </citation>
    <scope>IDENTIFICATION</scope>
</reference>
<dbReference type="Proteomes" id="UP000050790">
    <property type="component" value="Unassembled WGS sequence"/>
</dbReference>
<evidence type="ECO:0000313" key="2">
    <source>
        <dbReference type="WBParaSite" id="SMRG1_21870.1"/>
    </source>
</evidence>
<proteinExistence type="predicted"/>
<organism evidence="1 2">
    <name type="scientific">Schistosoma margrebowiei</name>
    <dbReference type="NCBI Taxonomy" id="48269"/>
    <lineage>
        <taxon>Eukaryota</taxon>
        <taxon>Metazoa</taxon>
        <taxon>Spiralia</taxon>
        <taxon>Lophotrochozoa</taxon>
        <taxon>Platyhelminthes</taxon>
        <taxon>Trematoda</taxon>
        <taxon>Digenea</taxon>
        <taxon>Strigeidida</taxon>
        <taxon>Schistosomatoidea</taxon>
        <taxon>Schistosomatidae</taxon>
        <taxon>Schistosoma</taxon>
    </lineage>
</organism>
<evidence type="ECO:0000313" key="1">
    <source>
        <dbReference type="Proteomes" id="UP000050790"/>
    </source>
</evidence>
<sequence>MECGIFKHVSLHSIFLNSNEIKCLIILSYYLTYMRYCIHEKKRLTVQLPNLDEDYIVEFLKEVTDSSKKTKWENKRVNRPWEE</sequence>
<protein>
    <submittedName>
        <fullName evidence="2">Uncharacterized protein</fullName>
    </submittedName>
</protein>
<dbReference type="WBParaSite" id="SMRG1_21870.1">
    <property type="protein sequence ID" value="SMRG1_21870.1"/>
    <property type="gene ID" value="SMRG1_21870"/>
</dbReference>
<name>A0AA84ZD48_9TREM</name>
<dbReference type="AlphaFoldDB" id="A0AA84ZD48"/>